<sequence length="524" mass="55287">MAIRALRPNDPRVLGGFQVLGLLGEGGMGAVYQARDRDGRTVAIKVIRPEYAAVPEFRARFRSEVERARQVPPFSTAAVLGADPDHSTPYLVVEYVDGPNLSEVIADHGPLTDGALHSVAVGVATALVAIHGAGVVHRDLKPANVLFALGSPKVIDFGIARALDADDGLTRTGQTVGTVAYMAPERLEGPLIGQATPAVDVFAWGAVVAYAANGRSPFPGDSPTAIAIRILTREPELGSLTGPLRAIVERTLAKNPAARPTAPELLDMLLASDSAPPTRPVVLPAPSPRRSGQHRKDRPGFPRLAAAVGAGVLTVALAAGTAIAMWPSPDKNPLPPAPSAPPPEPVMVINDPLIGPSLWAETTNSQSSCTFDGEFLIIKGRHGIMCTGPRKEFTGDQKTLISVESVVGELCARIYFRYHHTGEGSYVLEVCRNNLALASTTPNAPWTVLNEGRSVNLGAKSHRFSIEIEDEFAGVYMDGLRDPVLTAPLEEPALTSGTVEIAAGGHSSENSTIKLYGIEVWTAG</sequence>
<keyword evidence="4 5" id="KW-0067">ATP-binding</keyword>
<dbReference type="PANTHER" id="PTHR43289">
    <property type="entry name" value="MITOGEN-ACTIVATED PROTEIN KINASE KINASE KINASE 20-RELATED"/>
    <property type="match status" value="1"/>
</dbReference>
<evidence type="ECO:0000256" key="2">
    <source>
        <dbReference type="ARBA" id="ARBA00022741"/>
    </source>
</evidence>
<feature type="transmembrane region" description="Helical" evidence="7">
    <location>
        <begin position="304"/>
        <end position="326"/>
    </location>
</feature>
<dbReference type="RefSeq" id="WP_203805144.1">
    <property type="nucleotide sequence ID" value="NZ_BAAAQE010000117.1"/>
</dbReference>
<keyword evidence="2 5" id="KW-0547">Nucleotide-binding</keyword>
<evidence type="ECO:0000313" key="9">
    <source>
        <dbReference type="EMBL" id="GID59232.1"/>
    </source>
</evidence>
<feature type="compositionally biased region" description="Pro residues" evidence="6">
    <location>
        <begin position="277"/>
        <end position="287"/>
    </location>
</feature>
<proteinExistence type="predicted"/>
<reference evidence="9 10" key="1">
    <citation type="submission" date="2021-01" db="EMBL/GenBank/DDBJ databases">
        <title>Whole genome shotgun sequence of Actinoplanes couchii NBRC 106145.</title>
        <authorList>
            <person name="Komaki H."/>
            <person name="Tamura T."/>
        </authorList>
    </citation>
    <scope>NUCLEOTIDE SEQUENCE [LARGE SCALE GENOMIC DNA]</scope>
    <source>
        <strain evidence="9 10">NBRC 106145</strain>
    </source>
</reference>
<evidence type="ECO:0000256" key="1">
    <source>
        <dbReference type="ARBA" id="ARBA00022679"/>
    </source>
</evidence>
<keyword evidence="7" id="KW-1133">Transmembrane helix</keyword>
<evidence type="ECO:0000256" key="7">
    <source>
        <dbReference type="SAM" id="Phobius"/>
    </source>
</evidence>
<name>A0ABQ3XL51_9ACTN</name>
<organism evidence="9 10">
    <name type="scientific">Actinoplanes couchii</name>
    <dbReference type="NCBI Taxonomy" id="403638"/>
    <lineage>
        <taxon>Bacteria</taxon>
        <taxon>Bacillati</taxon>
        <taxon>Actinomycetota</taxon>
        <taxon>Actinomycetes</taxon>
        <taxon>Micromonosporales</taxon>
        <taxon>Micromonosporaceae</taxon>
        <taxon>Actinoplanes</taxon>
    </lineage>
</organism>
<dbReference type="InterPro" id="IPR011009">
    <property type="entry name" value="Kinase-like_dom_sf"/>
</dbReference>
<dbReference type="Pfam" id="PF00069">
    <property type="entry name" value="Pkinase"/>
    <property type="match status" value="1"/>
</dbReference>
<dbReference type="InterPro" id="IPR008271">
    <property type="entry name" value="Ser/Thr_kinase_AS"/>
</dbReference>
<comment type="caution">
    <text evidence="9">The sequence shown here is derived from an EMBL/GenBank/DDBJ whole genome shotgun (WGS) entry which is preliminary data.</text>
</comment>
<evidence type="ECO:0000256" key="5">
    <source>
        <dbReference type="PROSITE-ProRule" id="PRU10141"/>
    </source>
</evidence>
<evidence type="ECO:0000256" key="3">
    <source>
        <dbReference type="ARBA" id="ARBA00022777"/>
    </source>
</evidence>
<dbReference type="Gene3D" id="1.10.510.10">
    <property type="entry name" value="Transferase(Phosphotransferase) domain 1"/>
    <property type="match status" value="1"/>
</dbReference>
<keyword evidence="7" id="KW-0812">Transmembrane</keyword>
<feature type="region of interest" description="Disordered" evidence="6">
    <location>
        <begin position="276"/>
        <end position="299"/>
    </location>
</feature>
<feature type="binding site" evidence="5">
    <location>
        <position position="45"/>
    </location>
    <ligand>
        <name>ATP</name>
        <dbReference type="ChEBI" id="CHEBI:30616"/>
    </ligand>
</feature>
<keyword evidence="3" id="KW-0418">Kinase</keyword>
<dbReference type="PANTHER" id="PTHR43289:SF34">
    <property type="entry name" value="SERINE_THREONINE-PROTEIN KINASE YBDM-RELATED"/>
    <property type="match status" value="1"/>
</dbReference>
<dbReference type="InterPro" id="IPR000719">
    <property type="entry name" value="Prot_kinase_dom"/>
</dbReference>
<dbReference type="PROSITE" id="PS00108">
    <property type="entry name" value="PROTEIN_KINASE_ST"/>
    <property type="match status" value="1"/>
</dbReference>
<feature type="domain" description="Protein kinase" evidence="8">
    <location>
        <begin position="17"/>
        <end position="282"/>
    </location>
</feature>
<evidence type="ECO:0000256" key="4">
    <source>
        <dbReference type="ARBA" id="ARBA00022840"/>
    </source>
</evidence>
<dbReference type="EMBL" id="BOMG01000095">
    <property type="protein sequence ID" value="GID59232.1"/>
    <property type="molecule type" value="Genomic_DNA"/>
</dbReference>
<evidence type="ECO:0000313" key="10">
    <source>
        <dbReference type="Proteomes" id="UP000612282"/>
    </source>
</evidence>
<evidence type="ECO:0000256" key="6">
    <source>
        <dbReference type="SAM" id="MobiDB-lite"/>
    </source>
</evidence>
<gene>
    <name evidence="9" type="ORF">Aco03nite_076360</name>
</gene>
<evidence type="ECO:0000259" key="8">
    <source>
        <dbReference type="PROSITE" id="PS50011"/>
    </source>
</evidence>
<accession>A0ABQ3XL51</accession>
<keyword evidence="1" id="KW-0808">Transferase</keyword>
<dbReference type="SUPFAM" id="SSF56112">
    <property type="entry name" value="Protein kinase-like (PK-like)"/>
    <property type="match status" value="1"/>
</dbReference>
<dbReference type="InterPro" id="IPR017441">
    <property type="entry name" value="Protein_kinase_ATP_BS"/>
</dbReference>
<dbReference type="Proteomes" id="UP000612282">
    <property type="component" value="Unassembled WGS sequence"/>
</dbReference>
<keyword evidence="7" id="KW-0472">Membrane</keyword>
<dbReference type="CDD" id="cd14014">
    <property type="entry name" value="STKc_PknB_like"/>
    <property type="match status" value="1"/>
</dbReference>
<keyword evidence="10" id="KW-1185">Reference proteome</keyword>
<dbReference type="SMART" id="SM00220">
    <property type="entry name" value="S_TKc"/>
    <property type="match status" value="1"/>
</dbReference>
<dbReference type="PROSITE" id="PS50011">
    <property type="entry name" value="PROTEIN_KINASE_DOM"/>
    <property type="match status" value="1"/>
</dbReference>
<dbReference type="Gene3D" id="3.30.200.20">
    <property type="entry name" value="Phosphorylase Kinase, domain 1"/>
    <property type="match status" value="1"/>
</dbReference>
<dbReference type="PROSITE" id="PS00107">
    <property type="entry name" value="PROTEIN_KINASE_ATP"/>
    <property type="match status" value="1"/>
</dbReference>
<protein>
    <recommendedName>
        <fullName evidence="8">Protein kinase domain-containing protein</fullName>
    </recommendedName>
</protein>